<dbReference type="CDD" id="cd02846">
    <property type="entry name" value="PAZ_argonaute_like"/>
    <property type="match status" value="1"/>
</dbReference>
<dbReference type="InterPro" id="IPR036397">
    <property type="entry name" value="RNaseH_sf"/>
</dbReference>
<dbReference type="Pfam" id="PF02171">
    <property type="entry name" value="Piwi"/>
    <property type="match status" value="1"/>
</dbReference>
<evidence type="ECO:0000256" key="3">
    <source>
        <dbReference type="ARBA" id="ARBA00023158"/>
    </source>
</evidence>
<dbReference type="Pfam" id="PF08699">
    <property type="entry name" value="ArgoL1"/>
    <property type="match status" value="1"/>
</dbReference>
<proteinExistence type="inferred from homology"/>
<name>A0ABD1N988_9FABA</name>
<dbReference type="SMART" id="SM00949">
    <property type="entry name" value="PAZ"/>
    <property type="match status" value="1"/>
</dbReference>
<dbReference type="InterPro" id="IPR045246">
    <property type="entry name" value="Piwi_ago-like"/>
</dbReference>
<protein>
    <submittedName>
        <fullName evidence="7">Uncharacterized protein</fullName>
    </submittedName>
</protein>
<dbReference type="InterPro" id="IPR032474">
    <property type="entry name" value="Argonaute_N"/>
</dbReference>
<accession>A0ABD1N988</accession>
<evidence type="ECO:0000313" key="7">
    <source>
        <dbReference type="EMBL" id="KAL2344666.1"/>
    </source>
</evidence>
<dbReference type="InterPro" id="IPR012337">
    <property type="entry name" value="RNaseH-like_sf"/>
</dbReference>
<evidence type="ECO:0000256" key="1">
    <source>
        <dbReference type="ARBA" id="ARBA00008201"/>
    </source>
</evidence>
<feature type="domain" description="Piwi" evidence="6">
    <location>
        <begin position="437"/>
        <end position="736"/>
    </location>
</feature>
<keyword evidence="4" id="KW-0687">Ribonucleoprotein</keyword>
<dbReference type="PANTHER" id="PTHR22891">
    <property type="entry name" value="EUKARYOTIC TRANSLATION INITIATION FACTOR 2C"/>
    <property type="match status" value="1"/>
</dbReference>
<dbReference type="GO" id="GO:0031047">
    <property type="term" value="P:regulatory ncRNA-mediated gene silencing"/>
    <property type="evidence" value="ECO:0007669"/>
    <property type="project" value="UniProtKB-KW"/>
</dbReference>
<dbReference type="AlphaFoldDB" id="A0ABD1N988"/>
<dbReference type="CDD" id="cd04657">
    <property type="entry name" value="Piwi_ago-like"/>
    <property type="match status" value="1"/>
</dbReference>
<gene>
    <name evidence="7" type="ORF">Fmac_005951</name>
</gene>
<evidence type="ECO:0000259" key="6">
    <source>
        <dbReference type="PROSITE" id="PS50822"/>
    </source>
</evidence>
<dbReference type="Gene3D" id="3.40.50.2300">
    <property type="match status" value="1"/>
</dbReference>
<dbReference type="Proteomes" id="UP001603857">
    <property type="component" value="Unassembled WGS sequence"/>
</dbReference>
<keyword evidence="3" id="KW-0943">RNA-mediated gene silencing</keyword>
<keyword evidence="2" id="KW-0678">Repressor</keyword>
<dbReference type="PROSITE" id="PS50822">
    <property type="entry name" value="PIWI"/>
    <property type="match status" value="1"/>
</dbReference>
<dbReference type="InterPro" id="IPR003100">
    <property type="entry name" value="PAZ_dom"/>
</dbReference>
<dbReference type="Pfam" id="PF16486">
    <property type="entry name" value="ArgoN"/>
    <property type="match status" value="1"/>
</dbReference>
<dbReference type="GO" id="GO:0051607">
    <property type="term" value="P:defense response to virus"/>
    <property type="evidence" value="ECO:0007669"/>
    <property type="project" value="UniProtKB-ARBA"/>
</dbReference>
<sequence>MSTAYDGEKNIFSAVRLPEGTFGVDVTKGENDRTVSYSVTLKLVKPLELRKLSDYFSGTVSSIPRDILQGLDLVVKENPTNRCTPAGRCFFPMDPPLKQMGLGEGIVAIGGFQQSLKPTSQGLSLCLDYSVLSFQKKVPVLDFLKDHIRGFNLRAFDRFKNQVEQALIGLKVNVIHRRTKQKYNIVRLTTKATRDITFPILDSEGRKTSEAGLLDYFWNTYQVDIQYKDIPALDFGGSKTNYVPMELCVLVQGERFPKEKLGRDAARDLKKMSVAPPRERLDTIQTMVTAQEGPFGGNIIQNFDMGANTSMTNVTGRVIKPPQLKLRNRNGKIDTMTLEGEKCQWNLMGRSMVEGKPVTHWGILDFTSKERDHWCKLKEDKFVDKLIEKYKVFGIFMEEPVVRKQCSMSTLGDYQQLYNILRNIDDDQKKHQRRLQFLLCVMANKHQGYKCLKWIAETKVGIVTQCCLSVNANEGKDQYLTNLALKINAKIGGSNVELHSRLPHFKGEGHVMFIGADVNHPASRDYNSPSIAAVVATVNWPAANQYAARVCAQNHRVEKIENFGGICLELVSHYERLNKVRPEKIVIFRDGVSESQFQMVLNEELQNLKKVFGDANYLPTITLIVAQKRHQTRFFPTNPRDGISNGNVLPGTVVDTEVVHPFEFDFYLCSHYGSLGTSKPTHYHVLWDDEKFTSDELQKLIYDMCFTFARCTKPVSLVPPVYYADLTAYRGRLYYEAKNQMQHSGSAASSSSSSRITSTSVSSAGSSLTDLGPYKLHADVENIMFFI</sequence>
<comment type="caution">
    <text evidence="7">The sequence shown here is derived from an EMBL/GenBank/DDBJ whole genome shotgun (WGS) entry which is preliminary data.</text>
</comment>
<dbReference type="GO" id="GO:1990904">
    <property type="term" value="C:ribonucleoprotein complex"/>
    <property type="evidence" value="ECO:0007669"/>
    <property type="project" value="UniProtKB-KW"/>
</dbReference>
<dbReference type="PROSITE" id="PS50821">
    <property type="entry name" value="PAZ"/>
    <property type="match status" value="1"/>
</dbReference>
<evidence type="ECO:0000313" key="8">
    <source>
        <dbReference type="Proteomes" id="UP001603857"/>
    </source>
</evidence>
<evidence type="ECO:0000256" key="4">
    <source>
        <dbReference type="ARBA" id="ARBA00023274"/>
    </source>
</evidence>
<dbReference type="InterPro" id="IPR014811">
    <property type="entry name" value="ArgoL1"/>
</dbReference>
<dbReference type="Gene3D" id="2.170.260.10">
    <property type="entry name" value="paz domain"/>
    <property type="match status" value="1"/>
</dbReference>
<comment type="similarity">
    <text evidence="1">Belongs to the argonaute family. Ago subfamily.</text>
</comment>
<organism evidence="7 8">
    <name type="scientific">Flemingia macrophylla</name>
    <dbReference type="NCBI Taxonomy" id="520843"/>
    <lineage>
        <taxon>Eukaryota</taxon>
        <taxon>Viridiplantae</taxon>
        <taxon>Streptophyta</taxon>
        <taxon>Embryophyta</taxon>
        <taxon>Tracheophyta</taxon>
        <taxon>Spermatophyta</taxon>
        <taxon>Magnoliopsida</taxon>
        <taxon>eudicotyledons</taxon>
        <taxon>Gunneridae</taxon>
        <taxon>Pentapetalae</taxon>
        <taxon>rosids</taxon>
        <taxon>fabids</taxon>
        <taxon>Fabales</taxon>
        <taxon>Fabaceae</taxon>
        <taxon>Papilionoideae</taxon>
        <taxon>50 kb inversion clade</taxon>
        <taxon>NPAAA clade</taxon>
        <taxon>indigoferoid/millettioid clade</taxon>
        <taxon>Phaseoleae</taxon>
        <taxon>Flemingia</taxon>
    </lineage>
</organism>
<reference evidence="7 8" key="1">
    <citation type="submission" date="2024-08" db="EMBL/GenBank/DDBJ databases">
        <title>Insights into the chromosomal genome structure of Flemingia macrophylla.</title>
        <authorList>
            <person name="Ding Y."/>
            <person name="Zhao Y."/>
            <person name="Bi W."/>
            <person name="Wu M."/>
            <person name="Zhao G."/>
            <person name="Gong Y."/>
            <person name="Li W."/>
            <person name="Zhang P."/>
        </authorList>
    </citation>
    <scope>NUCLEOTIDE SEQUENCE [LARGE SCALE GENOMIC DNA]</scope>
    <source>
        <strain evidence="7">DYQJB</strain>
        <tissue evidence="7">Leaf</tissue>
    </source>
</reference>
<evidence type="ECO:0000259" key="5">
    <source>
        <dbReference type="PROSITE" id="PS50821"/>
    </source>
</evidence>
<feature type="domain" description="PAZ" evidence="5">
    <location>
        <begin position="139"/>
        <end position="252"/>
    </location>
</feature>
<dbReference type="SUPFAM" id="SSF53098">
    <property type="entry name" value="Ribonuclease H-like"/>
    <property type="match status" value="1"/>
</dbReference>
<dbReference type="InterPro" id="IPR036085">
    <property type="entry name" value="PAZ_dom_sf"/>
</dbReference>
<dbReference type="Pfam" id="PF02170">
    <property type="entry name" value="PAZ"/>
    <property type="match status" value="1"/>
</dbReference>
<keyword evidence="8" id="KW-1185">Reference proteome</keyword>
<dbReference type="SMART" id="SM00950">
    <property type="entry name" value="Piwi"/>
    <property type="match status" value="1"/>
</dbReference>
<dbReference type="Gene3D" id="3.30.420.10">
    <property type="entry name" value="Ribonuclease H-like superfamily/Ribonuclease H"/>
    <property type="match status" value="1"/>
</dbReference>
<dbReference type="EMBL" id="JBGMDY010000002">
    <property type="protein sequence ID" value="KAL2344666.1"/>
    <property type="molecule type" value="Genomic_DNA"/>
</dbReference>
<dbReference type="InterPro" id="IPR003165">
    <property type="entry name" value="Piwi"/>
</dbReference>
<dbReference type="SUPFAM" id="SSF101690">
    <property type="entry name" value="PAZ domain"/>
    <property type="match status" value="1"/>
</dbReference>
<dbReference type="SMART" id="SM01163">
    <property type="entry name" value="DUF1785"/>
    <property type="match status" value="1"/>
</dbReference>
<evidence type="ECO:0000256" key="2">
    <source>
        <dbReference type="ARBA" id="ARBA00022491"/>
    </source>
</evidence>